<evidence type="ECO:0000313" key="2">
    <source>
        <dbReference type="Proteomes" id="UP001219934"/>
    </source>
</evidence>
<sequence length="175" mass="18229">METAGNFGVLKEEIKDLRESFGELKIRADAAELRIAENEDVKSLPETCEGNSMMDFVENLIREKLDVSGEIPIERAHRATGHLTGQRGLSPGDGASHRATGHLTGQRGISPGNGASAHLGNCASGQRGISLGNGASHRATGNLTGQRGISPGNKITTTVTKVIIPAVPALEACGP</sequence>
<dbReference type="AlphaFoldDB" id="A0AAD6BA44"/>
<proteinExistence type="predicted"/>
<reference evidence="1" key="1">
    <citation type="submission" date="2022-11" db="EMBL/GenBank/DDBJ databases">
        <title>Chromosome-level genome of Pogonophryne albipinna.</title>
        <authorList>
            <person name="Jo E."/>
        </authorList>
    </citation>
    <scope>NUCLEOTIDE SEQUENCE</scope>
    <source>
        <strain evidence="1">SGF0006</strain>
        <tissue evidence="1">Muscle</tissue>
    </source>
</reference>
<dbReference type="Proteomes" id="UP001219934">
    <property type="component" value="Unassembled WGS sequence"/>
</dbReference>
<accession>A0AAD6BA44</accession>
<evidence type="ECO:0000313" key="1">
    <source>
        <dbReference type="EMBL" id="KAJ4939602.1"/>
    </source>
</evidence>
<dbReference type="EMBL" id="JAPTMU010000008">
    <property type="protein sequence ID" value="KAJ4939602.1"/>
    <property type="molecule type" value="Genomic_DNA"/>
</dbReference>
<gene>
    <name evidence="1" type="ORF">JOQ06_029046</name>
</gene>
<name>A0AAD6BA44_9TELE</name>
<keyword evidence="2" id="KW-1185">Reference proteome</keyword>
<protein>
    <submittedName>
        <fullName evidence="1">Uncharacterized protein</fullName>
    </submittedName>
</protein>
<comment type="caution">
    <text evidence="1">The sequence shown here is derived from an EMBL/GenBank/DDBJ whole genome shotgun (WGS) entry which is preliminary data.</text>
</comment>
<organism evidence="1 2">
    <name type="scientific">Pogonophryne albipinna</name>
    <dbReference type="NCBI Taxonomy" id="1090488"/>
    <lineage>
        <taxon>Eukaryota</taxon>
        <taxon>Metazoa</taxon>
        <taxon>Chordata</taxon>
        <taxon>Craniata</taxon>
        <taxon>Vertebrata</taxon>
        <taxon>Euteleostomi</taxon>
        <taxon>Actinopterygii</taxon>
        <taxon>Neopterygii</taxon>
        <taxon>Teleostei</taxon>
        <taxon>Neoteleostei</taxon>
        <taxon>Acanthomorphata</taxon>
        <taxon>Eupercaria</taxon>
        <taxon>Perciformes</taxon>
        <taxon>Notothenioidei</taxon>
        <taxon>Pogonophryne</taxon>
    </lineage>
</organism>